<evidence type="ECO:0000313" key="2">
    <source>
        <dbReference type="Proteomes" id="UP000466024"/>
    </source>
</evidence>
<comment type="caution">
    <text evidence="1">The sequence shown here is derived from an EMBL/GenBank/DDBJ whole genome shotgun (WGS) entry which is preliminary data.</text>
</comment>
<dbReference type="RefSeq" id="WP_149433870.1">
    <property type="nucleotide sequence ID" value="NZ_VTPX01000001.1"/>
</dbReference>
<gene>
    <name evidence="1" type="ORF">F0A16_02885</name>
</gene>
<accession>A0A640WJI6</accession>
<protein>
    <submittedName>
        <fullName evidence="1">Uncharacterized protein</fullName>
    </submittedName>
</protein>
<name>A0A640WJI6_9GAMM</name>
<dbReference type="EMBL" id="VTPX01000001">
    <property type="protein sequence ID" value="KAA0020750.1"/>
    <property type="molecule type" value="Genomic_DNA"/>
</dbReference>
<organism evidence="1 2">
    <name type="scientific">Salinicola corii</name>
    <dbReference type="NCBI Taxonomy" id="2606937"/>
    <lineage>
        <taxon>Bacteria</taxon>
        <taxon>Pseudomonadati</taxon>
        <taxon>Pseudomonadota</taxon>
        <taxon>Gammaproteobacteria</taxon>
        <taxon>Oceanospirillales</taxon>
        <taxon>Halomonadaceae</taxon>
        <taxon>Salinicola</taxon>
    </lineage>
</organism>
<keyword evidence="2" id="KW-1185">Reference proteome</keyword>
<proteinExistence type="predicted"/>
<sequence>MQITEDMITPHHHAAAKRWIEKHGMPESDEEQVRMAREVVAEAGRVVQHMAEKTFQAIQAHRMDREYGVETIHGRQGRELLNGIYHELRQRA</sequence>
<dbReference type="Proteomes" id="UP000466024">
    <property type="component" value="Unassembled WGS sequence"/>
</dbReference>
<dbReference type="AlphaFoldDB" id="A0A640WJI6"/>
<reference evidence="1 2" key="1">
    <citation type="submission" date="2019-08" db="EMBL/GenBank/DDBJ databases">
        <title>Bioinformatics analysis of the strain L3 and L5.</title>
        <authorList>
            <person name="Li X."/>
        </authorList>
    </citation>
    <scope>NUCLEOTIDE SEQUENCE [LARGE SCALE GENOMIC DNA]</scope>
    <source>
        <strain evidence="1 2">L3</strain>
    </source>
</reference>
<evidence type="ECO:0000313" key="1">
    <source>
        <dbReference type="EMBL" id="KAA0020750.1"/>
    </source>
</evidence>